<evidence type="ECO:0000313" key="2">
    <source>
        <dbReference type="EMBL" id="MFC4294635.1"/>
    </source>
</evidence>
<dbReference type="RefSeq" id="WP_379538081.1">
    <property type="nucleotide sequence ID" value="NZ_JBHSDR010000003.1"/>
</dbReference>
<keyword evidence="1" id="KW-0472">Membrane</keyword>
<feature type="transmembrane region" description="Helical" evidence="1">
    <location>
        <begin position="71"/>
        <end position="90"/>
    </location>
</feature>
<protein>
    <recommendedName>
        <fullName evidence="4">Sugar transporter</fullName>
    </recommendedName>
</protein>
<keyword evidence="1" id="KW-0812">Transmembrane</keyword>
<comment type="caution">
    <text evidence="2">The sequence shown here is derived from an EMBL/GenBank/DDBJ whole genome shotgun (WGS) entry which is preliminary data.</text>
</comment>
<gene>
    <name evidence="2" type="ORF">ACFO0A_06130</name>
</gene>
<dbReference type="Proteomes" id="UP001595828">
    <property type="component" value="Unassembled WGS sequence"/>
</dbReference>
<evidence type="ECO:0000256" key="1">
    <source>
        <dbReference type="SAM" id="Phobius"/>
    </source>
</evidence>
<evidence type="ECO:0000313" key="3">
    <source>
        <dbReference type="Proteomes" id="UP001595828"/>
    </source>
</evidence>
<feature type="transmembrane region" description="Helical" evidence="1">
    <location>
        <begin position="127"/>
        <end position="146"/>
    </location>
</feature>
<feature type="transmembrane region" description="Helical" evidence="1">
    <location>
        <begin position="21"/>
        <end position="42"/>
    </location>
</feature>
<feature type="transmembrane region" description="Helical" evidence="1">
    <location>
        <begin position="97"/>
        <end position="115"/>
    </location>
</feature>
<organism evidence="2 3">
    <name type="scientific">Novosphingobium tardum</name>
    <dbReference type="NCBI Taxonomy" id="1538021"/>
    <lineage>
        <taxon>Bacteria</taxon>
        <taxon>Pseudomonadati</taxon>
        <taxon>Pseudomonadota</taxon>
        <taxon>Alphaproteobacteria</taxon>
        <taxon>Sphingomonadales</taxon>
        <taxon>Sphingomonadaceae</taxon>
        <taxon>Novosphingobium</taxon>
    </lineage>
</organism>
<accession>A0ABV8RP28</accession>
<keyword evidence="1" id="KW-1133">Transmembrane helix</keyword>
<name>A0ABV8RP28_9SPHN</name>
<keyword evidence="3" id="KW-1185">Reference proteome</keyword>
<proteinExistence type="predicted"/>
<evidence type="ECO:0008006" key="4">
    <source>
        <dbReference type="Google" id="ProtNLM"/>
    </source>
</evidence>
<sequence length="155" mass="17030">MQDTVSNDLAADDAATGETPWHFWAVAIVSLLWNSFGVYDYVMTETRNAAYMAQLNAEQLAYIESYPGVMVGFWALGVWGALAGSVLLLLRSRRAVTAFAASLVGLAVSTLYQWVGGTPESMRGGAMIAMQLVIWASLLFFLWYSMKMRDAGVLR</sequence>
<reference evidence="3" key="1">
    <citation type="journal article" date="2019" name="Int. J. Syst. Evol. Microbiol.">
        <title>The Global Catalogue of Microorganisms (GCM) 10K type strain sequencing project: providing services to taxonomists for standard genome sequencing and annotation.</title>
        <authorList>
            <consortium name="The Broad Institute Genomics Platform"/>
            <consortium name="The Broad Institute Genome Sequencing Center for Infectious Disease"/>
            <person name="Wu L."/>
            <person name="Ma J."/>
        </authorList>
    </citation>
    <scope>NUCLEOTIDE SEQUENCE [LARGE SCALE GENOMIC DNA]</scope>
    <source>
        <strain evidence="3">CGMCC 1.12989</strain>
    </source>
</reference>
<dbReference type="EMBL" id="JBHSDR010000003">
    <property type="protein sequence ID" value="MFC4294635.1"/>
    <property type="molecule type" value="Genomic_DNA"/>
</dbReference>